<dbReference type="SMART" id="SM00881">
    <property type="entry name" value="CoA_binding"/>
    <property type="match status" value="1"/>
</dbReference>
<evidence type="ECO:0000313" key="3">
    <source>
        <dbReference type="Proteomes" id="UP000063781"/>
    </source>
</evidence>
<organism evidence="2 3">
    <name type="scientific">Erysipelothrix larvae</name>
    <dbReference type="NCBI Taxonomy" id="1514105"/>
    <lineage>
        <taxon>Bacteria</taxon>
        <taxon>Bacillati</taxon>
        <taxon>Bacillota</taxon>
        <taxon>Erysipelotrichia</taxon>
        <taxon>Erysipelotrichales</taxon>
        <taxon>Erysipelotrichaceae</taxon>
        <taxon>Erysipelothrix</taxon>
    </lineage>
</organism>
<evidence type="ECO:0000259" key="1">
    <source>
        <dbReference type="SMART" id="SM00881"/>
    </source>
</evidence>
<gene>
    <name evidence="2" type="ORF">AOC36_10180</name>
</gene>
<reference evidence="2 3" key="1">
    <citation type="submission" date="2015-10" db="EMBL/GenBank/DDBJ databases">
        <title>Erysipelothrix larvae sp. LV19 isolated from the larval gut of the rhinoceros beetle, Trypoxylus dichotomus.</title>
        <authorList>
            <person name="Lim S."/>
            <person name="Kim B.-C."/>
        </authorList>
    </citation>
    <scope>NUCLEOTIDE SEQUENCE [LARGE SCALE GENOMIC DNA]</scope>
    <source>
        <strain evidence="2 3">LV19</strain>
    </source>
</reference>
<protein>
    <submittedName>
        <fullName evidence="2">CoA-binding protein</fullName>
    </submittedName>
</protein>
<name>A0A0X8H1J7_9FIRM</name>
<dbReference type="Proteomes" id="UP000063781">
    <property type="component" value="Chromosome"/>
</dbReference>
<dbReference type="OrthoDB" id="9804695at2"/>
<dbReference type="EMBL" id="CP013213">
    <property type="protein sequence ID" value="AMC94325.1"/>
    <property type="molecule type" value="Genomic_DNA"/>
</dbReference>
<dbReference type="STRING" id="1514105.AOC36_10180"/>
<dbReference type="KEGG" id="erl:AOC36_10180"/>
<dbReference type="AlphaFoldDB" id="A0A0X8H1J7"/>
<dbReference type="Gene3D" id="3.40.50.720">
    <property type="entry name" value="NAD(P)-binding Rossmann-like Domain"/>
    <property type="match status" value="1"/>
</dbReference>
<dbReference type="PANTHER" id="PTHR33303">
    <property type="entry name" value="CYTOPLASMIC PROTEIN-RELATED"/>
    <property type="match status" value="1"/>
</dbReference>
<dbReference type="InterPro" id="IPR036291">
    <property type="entry name" value="NAD(P)-bd_dom_sf"/>
</dbReference>
<accession>A0A0X8H1J7</accession>
<dbReference type="Pfam" id="PF13380">
    <property type="entry name" value="CoA_binding_2"/>
    <property type="match status" value="1"/>
</dbReference>
<feature type="domain" description="CoA-binding" evidence="1">
    <location>
        <begin position="7"/>
        <end position="100"/>
    </location>
</feature>
<dbReference type="PANTHER" id="PTHR33303:SF2">
    <property type="entry name" value="COA-BINDING DOMAIN-CONTAINING PROTEIN"/>
    <property type="match status" value="1"/>
</dbReference>
<evidence type="ECO:0000313" key="2">
    <source>
        <dbReference type="EMBL" id="AMC94325.1"/>
    </source>
</evidence>
<dbReference type="SUPFAM" id="SSF51735">
    <property type="entry name" value="NAD(P)-binding Rossmann-fold domains"/>
    <property type="match status" value="1"/>
</dbReference>
<keyword evidence="3" id="KW-1185">Reference proteome</keyword>
<proteinExistence type="predicted"/>
<dbReference type="InterPro" id="IPR003781">
    <property type="entry name" value="CoA-bd"/>
</dbReference>
<sequence>MMNPYEILNKYNSYAVIGMNNDPDKYAHRIFKKLEEKGKTVYGVSPKYTEIDGHPIYSTLKDIPFDVEIAVFVVNPSIGIHLLEDVKQKGCTYVWLQPGTIHDELLEKAHALGLETVEACVLREYNRHTKVI</sequence>